<dbReference type="Gene3D" id="1.20.120.340">
    <property type="entry name" value="Flagellar protein FliS"/>
    <property type="match status" value="1"/>
</dbReference>
<dbReference type="PANTHER" id="PTHR42792:SF2">
    <property type="entry name" value="FLAGELLIN"/>
    <property type="match status" value="1"/>
</dbReference>
<dbReference type="GO" id="GO:0005576">
    <property type="term" value="C:extracellular region"/>
    <property type="evidence" value="ECO:0007669"/>
    <property type="project" value="UniProtKB-SubCell"/>
</dbReference>
<sequence length="275" mass="29203">MQVGNNSQINTDVYLNANQSLNKIATGVTLNQASNDASSLAISNNLKVEANGYTQAIENTNSAIALNQIADGATKEQSNILDSVKEKLLQASTDTTSQEGRDAILKDVKSLLEQFDNIASSTNYNGNTLLQNSQTDNSASNDLQFQAGNENADIIESAGIQSNTEGLGLSALLNQDASSFSSSDARAFLEDVDGAISGLSDIRSEFGSVSNQLESSTRNLITQQNQTLEANSVFDTDYAKESANFSKQNVLAQIGAFSLAQANNINQQTVGRLLS</sequence>
<keyword evidence="8" id="KW-1185">Reference proteome</keyword>
<feature type="domain" description="Flagellin C-terminal" evidence="5">
    <location>
        <begin position="190"/>
        <end position="269"/>
    </location>
</feature>
<dbReference type="GO" id="GO:0005198">
    <property type="term" value="F:structural molecule activity"/>
    <property type="evidence" value="ECO:0007669"/>
    <property type="project" value="UniProtKB-UniRule"/>
</dbReference>
<proteinExistence type="inferred from homology"/>
<dbReference type="InterPro" id="IPR001492">
    <property type="entry name" value="Flagellin"/>
</dbReference>
<evidence type="ECO:0000259" key="4">
    <source>
        <dbReference type="Pfam" id="PF00669"/>
    </source>
</evidence>
<comment type="function">
    <text evidence="3">Flagellin is the subunit protein which polymerizes to form the filaments of bacterial flagella.</text>
</comment>
<keyword evidence="6" id="KW-0966">Cell projection</keyword>
<dbReference type="SUPFAM" id="SSF64518">
    <property type="entry name" value="Phase 1 flagellin"/>
    <property type="match status" value="1"/>
</dbReference>
<keyword evidence="6" id="KW-0282">Flagellum</keyword>
<keyword evidence="3" id="KW-0964">Secreted</keyword>
<organism evidence="6 9">
    <name type="scientific">Poseidonibacter ostreae</name>
    <dbReference type="NCBI Taxonomy" id="2654171"/>
    <lineage>
        <taxon>Bacteria</taxon>
        <taxon>Pseudomonadati</taxon>
        <taxon>Campylobacterota</taxon>
        <taxon>Epsilonproteobacteria</taxon>
        <taxon>Campylobacterales</taxon>
        <taxon>Arcobacteraceae</taxon>
        <taxon>Poseidonibacter</taxon>
    </lineage>
</organism>
<dbReference type="GO" id="GO:0009288">
    <property type="term" value="C:bacterial-type flagellum"/>
    <property type="evidence" value="ECO:0007669"/>
    <property type="project" value="UniProtKB-SubCell"/>
</dbReference>
<keyword evidence="6" id="KW-0969">Cilium</keyword>
<evidence type="ECO:0000259" key="5">
    <source>
        <dbReference type="Pfam" id="PF00700"/>
    </source>
</evidence>
<dbReference type="PANTHER" id="PTHR42792">
    <property type="entry name" value="FLAGELLIN"/>
    <property type="match status" value="1"/>
</dbReference>
<dbReference type="Pfam" id="PF00669">
    <property type="entry name" value="Flagellin_N"/>
    <property type="match status" value="1"/>
</dbReference>
<dbReference type="Proteomes" id="UP000472839">
    <property type="component" value="Unassembled WGS sequence"/>
</dbReference>
<dbReference type="EMBL" id="WFKJ01000065">
    <property type="protein sequence ID" value="KAB7887222.1"/>
    <property type="molecule type" value="Genomic_DNA"/>
</dbReference>
<evidence type="ECO:0000256" key="2">
    <source>
        <dbReference type="ARBA" id="ARBA00023143"/>
    </source>
</evidence>
<dbReference type="EMBL" id="WFKK01000051">
    <property type="protein sequence ID" value="KAB7885797.1"/>
    <property type="molecule type" value="Genomic_DNA"/>
</dbReference>
<comment type="caution">
    <text evidence="6">The sequence shown here is derived from an EMBL/GenBank/DDBJ whole genome shotgun (WGS) entry which is preliminary data.</text>
</comment>
<dbReference type="PRINTS" id="PR00207">
    <property type="entry name" value="FLAGELLIN"/>
</dbReference>
<comment type="subcellular location">
    <subcellularLocation>
        <location evidence="3">Secreted</location>
    </subcellularLocation>
    <subcellularLocation>
        <location evidence="3">Bacterial flagellum</location>
    </subcellularLocation>
</comment>
<dbReference type="InterPro" id="IPR001029">
    <property type="entry name" value="Flagellin_N"/>
</dbReference>
<evidence type="ECO:0000256" key="3">
    <source>
        <dbReference type="RuleBase" id="RU362073"/>
    </source>
</evidence>
<reference evidence="8 9" key="1">
    <citation type="submission" date="2019-10" db="EMBL/GenBank/DDBJ databases">
        <title>Poseidonibacter ostreae sp. nov., isolated from the gut of the Ostrea denselamellosa.</title>
        <authorList>
            <person name="Choi A."/>
        </authorList>
    </citation>
    <scope>NUCLEOTIDE SEQUENCE [LARGE SCALE GENOMIC DNA]</scope>
    <source>
        <strain evidence="6 9">SJOD-M-33</strain>
        <strain evidence="7 8">SJOD-M-5</strain>
    </source>
</reference>
<comment type="similarity">
    <text evidence="1 3">Belongs to the bacterial flagellin family.</text>
</comment>
<name>A0A6L4WSB6_9BACT</name>
<dbReference type="Proteomes" id="UP000461010">
    <property type="component" value="Unassembled WGS sequence"/>
</dbReference>
<evidence type="ECO:0000313" key="6">
    <source>
        <dbReference type="EMBL" id="KAB7885797.1"/>
    </source>
</evidence>
<dbReference type="InterPro" id="IPR046358">
    <property type="entry name" value="Flagellin_C"/>
</dbReference>
<gene>
    <name evidence="7" type="ORF">GBG18_14110</name>
    <name evidence="6" type="ORF">GBG19_13400</name>
</gene>
<feature type="domain" description="Flagellin N-terminal" evidence="4">
    <location>
        <begin position="15"/>
        <end position="135"/>
    </location>
</feature>
<evidence type="ECO:0000256" key="1">
    <source>
        <dbReference type="ARBA" id="ARBA00005709"/>
    </source>
</evidence>
<accession>A0A6L4WSB6</accession>
<evidence type="ECO:0000313" key="7">
    <source>
        <dbReference type="EMBL" id="KAB7887222.1"/>
    </source>
</evidence>
<dbReference type="RefSeq" id="WP_152192102.1">
    <property type="nucleotide sequence ID" value="NZ_WFKI01000007.1"/>
</dbReference>
<dbReference type="Pfam" id="PF00700">
    <property type="entry name" value="Flagellin_C"/>
    <property type="match status" value="1"/>
</dbReference>
<dbReference type="AlphaFoldDB" id="A0A6L4WSB6"/>
<dbReference type="Gene3D" id="1.20.1330.10">
    <property type="entry name" value="f41 fragment of flagellin, N-terminal domain"/>
    <property type="match status" value="1"/>
</dbReference>
<keyword evidence="2 3" id="KW-0975">Bacterial flagellum</keyword>
<protein>
    <recommendedName>
        <fullName evidence="3">Flagellin</fullName>
    </recommendedName>
</protein>
<evidence type="ECO:0000313" key="9">
    <source>
        <dbReference type="Proteomes" id="UP000472839"/>
    </source>
</evidence>
<evidence type="ECO:0000313" key="8">
    <source>
        <dbReference type="Proteomes" id="UP000461010"/>
    </source>
</evidence>